<evidence type="ECO:0000313" key="3">
    <source>
        <dbReference type="EMBL" id="MBB6072453.1"/>
    </source>
</evidence>
<dbReference type="AlphaFoldDB" id="A0A841H396"/>
<dbReference type="InterPro" id="IPR011042">
    <property type="entry name" value="6-blade_b-propeller_TolB-like"/>
</dbReference>
<keyword evidence="4" id="KW-1185">Reference proteome</keyword>
<dbReference type="SUPFAM" id="SSF101898">
    <property type="entry name" value="NHL repeat"/>
    <property type="match status" value="1"/>
</dbReference>
<name>A0A841H396_9BACT</name>
<keyword evidence="2" id="KW-0964">Secreted</keyword>
<accession>A0A841H396</accession>
<organism evidence="3 4">
    <name type="scientific">Longimicrobium terrae</name>
    <dbReference type="NCBI Taxonomy" id="1639882"/>
    <lineage>
        <taxon>Bacteria</taxon>
        <taxon>Pseudomonadati</taxon>
        <taxon>Gemmatimonadota</taxon>
        <taxon>Longimicrobiia</taxon>
        <taxon>Longimicrobiales</taxon>
        <taxon>Longimicrobiaceae</taxon>
        <taxon>Longimicrobium</taxon>
    </lineage>
</organism>
<dbReference type="PANTHER" id="PTHR10009">
    <property type="entry name" value="PROTEIN YELLOW-RELATED"/>
    <property type="match status" value="1"/>
</dbReference>
<reference evidence="3 4" key="1">
    <citation type="submission" date="2020-08" db="EMBL/GenBank/DDBJ databases">
        <title>Genomic Encyclopedia of Type Strains, Phase IV (KMG-IV): sequencing the most valuable type-strain genomes for metagenomic binning, comparative biology and taxonomic classification.</title>
        <authorList>
            <person name="Goeker M."/>
        </authorList>
    </citation>
    <scope>NUCLEOTIDE SEQUENCE [LARGE SCALE GENOMIC DNA]</scope>
    <source>
        <strain evidence="3 4">DSM 29007</strain>
    </source>
</reference>
<dbReference type="Gene3D" id="2.120.10.30">
    <property type="entry name" value="TolB, C-terminal domain"/>
    <property type="match status" value="1"/>
</dbReference>
<evidence type="ECO:0000256" key="2">
    <source>
        <dbReference type="ARBA" id="ARBA00022525"/>
    </source>
</evidence>
<dbReference type="InterPro" id="IPR017996">
    <property type="entry name" value="MRJP/yellow-related"/>
</dbReference>
<dbReference type="RefSeq" id="WP_170038306.1">
    <property type="nucleotide sequence ID" value="NZ_JABDTL010000002.1"/>
</dbReference>
<gene>
    <name evidence="3" type="ORF">HNQ61_004115</name>
</gene>
<dbReference type="PANTHER" id="PTHR10009:SF18">
    <property type="entry name" value="PROTEIN YELLOW-LIKE PROTEIN"/>
    <property type="match status" value="1"/>
</dbReference>
<dbReference type="GO" id="GO:0005576">
    <property type="term" value="C:extracellular region"/>
    <property type="evidence" value="ECO:0007669"/>
    <property type="project" value="UniProtKB-SubCell"/>
</dbReference>
<evidence type="ECO:0000313" key="4">
    <source>
        <dbReference type="Proteomes" id="UP000582837"/>
    </source>
</evidence>
<dbReference type="Proteomes" id="UP000582837">
    <property type="component" value="Unassembled WGS sequence"/>
</dbReference>
<comment type="subcellular location">
    <subcellularLocation>
        <location evidence="1">Secreted</location>
    </subcellularLocation>
</comment>
<comment type="caution">
    <text evidence="3">The sequence shown here is derived from an EMBL/GenBank/DDBJ whole genome shotgun (WGS) entry which is preliminary data.</text>
</comment>
<evidence type="ECO:0000256" key="1">
    <source>
        <dbReference type="ARBA" id="ARBA00004613"/>
    </source>
</evidence>
<dbReference type="Pfam" id="PF03022">
    <property type="entry name" value="MRJP"/>
    <property type="match status" value="1"/>
</dbReference>
<protein>
    <submittedName>
        <fullName evidence="3">Sugar lactone lactonase YvrE</fullName>
    </submittedName>
</protein>
<proteinExistence type="predicted"/>
<dbReference type="EMBL" id="JACHIA010000015">
    <property type="protein sequence ID" value="MBB6072453.1"/>
    <property type="molecule type" value="Genomic_DNA"/>
</dbReference>
<sequence length="343" mass="37970">MSSHSLERVATFEHQVTGVTVSETGRIFVCFPRWSEDAPVSVAELVDGEPRPYPDEEWNRWRNANKNEVSPEDHWVCVQSVVADGRGGLWVLDPAAPAQSQVVPGGPKLVRIDLGSDRVARTITLDEDVAPQGSYLNDVRFSPDGRHAYITESGARGALIVVDLRNGSARRVLDGHPSTQLEKNVVVKVDGVPLRRTDGRGVEFTADGIALSRDGRHLYWQALTGRTLYRIETAALVDESLSDDELGGRVERVGENGVSDGLWIDEEGRMYISALEENAIKIREGDVVRTLLSDERLRWPDTFSEGPDGVIYVTASHIMDMPWFKEGNPLAVRTELFRITGQG</sequence>